<comment type="caution">
    <text evidence="8">The sequence shown here is derived from an EMBL/GenBank/DDBJ whole genome shotgun (WGS) entry which is preliminary data.</text>
</comment>
<evidence type="ECO:0000256" key="3">
    <source>
        <dbReference type="ARBA" id="ARBA00023125"/>
    </source>
</evidence>
<keyword evidence="5" id="KW-0539">Nucleus</keyword>
<feature type="domain" description="Aflatoxin regulatory protein" evidence="7">
    <location>
        <begin position="149"/>
        <end position="227"/>
    </location>
</feature>
<feature type="region of interest" description="Disordered" evidence="6">
    <location>
        <begin position="121"/>
        <end position="142"/>
    </location>
</feature>
<evidence type="ECO:0000256" key="4">
    <source>
        <dbReference type="ARBA" id="ARBA00023163"/>
    </source>
</evidence>
<dbReference type="AlphaFoldDB" id="A0AAN9YUE1"/>
<protein>
    <recommendedName>
        <fullName evidence="7">Aflatoxin regulatory protein domain-containing protein</fullName>
    </recommendedName>
</protein>
<evidence type="ECO:0000256" key="5">
    <source>
        <dbReference type="ARBA" id="ARBA00023242"/>
    </source>
</evidence>
<dbReference type="GO" id="GO:0046872">
    <property type="term" value="F:metal ion binding"/>
    <property type="evidence" value="ECO:0007669"/>
    <property type="project" value="UniProtKB-KW"/>
</dbReference>
<dbReference type="GO" id="GO:0005634">
    <property type="term" value="C:nucleus"/>
    <property type="evidence" value="ECO:0007669"/>
    <property type="project" value="InterPro"/>
</dbReference>
<evidence type="ECO:0000256" key="2">
    <source>
        <dbReference type="ARBA" id="ARBA00023015"/>
    </source>
</evidence>
<dbReference type="Pfam" id="PF08493">
    <property type="entry name" value="AflR"/>
    <property type="match status" value="1"/>
</dbReference>
<keyword evidence="2" id="KW-0805">Transcription regulation</keyword>
<dbReference type="GO" id="GO:0003677">
    <property type="term" value="F:DNA binding"/>
    <property type="evidence" value="ECO:0007669"/>
    <property type="project" value="UniProtKB-KW"/>
</dbReference>
<accession>A0AAN9YUE1</accession>
<evidence type="ECO:0000313" key="8">
    <source>
        <dbReference type="EMBL" id="KAK7754699.1"/>
    </source>
</evidence>
<organism evidence="8 9">
    <name type="scientific">Diatrype stigma</name>
    <dbReference type="NCBI Taxonomy" id="117547"/>
    <lineage>
        <taxon>Eukaryota</taxon>
        <taxon>Fungi</taxon>
        <taxon>Dikarya</taxon>
        <taxon>Ascomycota</taxon>
        <taxon>Pezizomycotina</taxon>
        <taxon>Sordariomycetes</taxon>
        <taxon>Xylariomycetidae</taxon>
        <taxon>Xylariales</taxon>
        <taxon>Diatrypaceae</taxon>
        <taxon>Diatrype</taxon>
    </lineage>
</organism>
<dbReference type="GO" id="GO:0006355">
    <property type="term" value="P:regulation of DNA-templated transcription"/>
    <property type="evidence" value="ECO:0007669"/>
    <property type="project" value="InterPro"/>
</dbReference>
<sequence length="332" mass="35968">MFKMESGWSSPHPGMDGGVNRNTSIATGLALLGVEDRAMGEPDPMSAPPDMYTTMPWHPSTDIPFSHFPAEMSVTSGQMPNAHMRSQSFDVSMSTTPWVDPAASEMIPYSQVPTPNTMAPSYFPRPRTPPSMRPVSTRPKSSSNINGGSCTCFTACLQSLQALHNASSPTSPPFDLVLSVNRKAVEGCAAMLSCSRCMNRSGSHTGTMLLATIIGKITSFYKNASYSYLESSDIDLSSAAASMSSNNNNNNNNLGVSLGGYQFNAEDGKWIELEILSRELRKLEDLYTKFREMCTELSDDPDVTRAMVGYLGQNLGSTLEAINHKKGDVAFP</sequence>
<evidence type="ECO:0000313" key="9">
    <source>
        <dbReference type="Proteomes" id="UP001320420"/>
    </source>
</evidence>
<evidence type="ECO:0000259" key="7">
    <source>
        <dbReference type="Pfam" id="PF08493"/>
    </source>
</evidence>
<dbReference type="Proteomes" id="UP001320420">
    <property type="component" value="Unassembled WGS sequence"/>
</dbReference>
<proteinExistence type="predicted"/>
<name>A0AAN9YUE1_9PEZI</name>
<keyword evidence="3" id="KW-0238">DNA-binding</keyword>
<dbReference type="EMBL" id="JAKJXP020000018">
    <property type="protein sequence ID" value="KAK7754699.1"/>
    <property type="molecule type" value="Genomic_DNA"/>
</dbReference>
<keyword evidence="4" id="KW-0804">Transcription</keyword>
<evidence type="ECO:0000256" key="1">
    <source>
        <dbReference type="ARBA" id="ARBA00022723"/>
    </source>
</evidence>
<evidence type="ECO:0000256" key="6">
    <source>
        <dbReference type="SAM" id="MobiDB-lite"/>
    </source>
</evidence>
<dbReference type="GO" id="GO:0045122">
    <property type="term" value="P:aflatoxin biosynthetic process"/>
    <property type="evidence" value="ECO:0007669"/>
    <property type="project" value="InterPro"/>
</dbReference>
<keyword evidence="1" id="KW-0479">Metal-binding</keyword>
<reference evidence="8 9" key="1">
    <citation type="submission" date="2024-02" db="EMBL/GenBank/DDBJ databases">
        <title>De novo assembly and annotation of 12 fungi associated with fruit tree decline syndrome in Ontario, Canada.</title>
        <authorList>
            <person name="Sulman M."/>
            <person name="Ellouze W."/>
            <person name="Ilyukhin E."/>
        </authorList>
    </citation>
    <scope>NUCLEOTIDE SEQUENCE [LARGE SCALE GENOMIC DNA]</scope>
    <source>
        <strain evidence="8 9">M11/M66-122</strain>
    </source>
</reference>
<dbReference type="InterPro" id="IPR013700">
    <property type="entry name" value="AflR"/>
</dbReference>
<keyword evidence="9" id="KW-1185">Reference proteome</keyword>
<gene>
    <name evidence="8" type="ORF">SLS62_003256</name>
</gene>